<dbReference type="PRINTS" id="PR02106">
    <property type="entry name" value="INTSUBUNIT10"/>
</dbReference>
<dbReference type="InterPro" id="IPR026164">
    <property type="entry name" value="Int_cplx_su10"/>
</dbReference>
<evidence type="ECO:0000256" key="4">
    <source>
        <dbReference type="ARBA" id="ARBA00023242"/>
    </source>
</evidence>
<feature type="non-terminal residue" evidence="5">
    <location>
        <position position="470"/>
    </location>
</feature>
<dbReference type="OrthoDB" id="18145at2759"/>
<dbReference type="Pfam" id="PF21045">
    <property type="entry name" value="INT10"/>
    <property type="match status" value="1"/>
</dbReference>
<dbReference type="EMBL" id="HAAD01000781">
    <property type="protein sequence ID" value="CDG67013.1"/>
    <property type="molecule type" value="mRNA"/>
</dbReference>
<protein>
    <recommendedName>
        <fullName evidence="3">Integrator complex subunit 10</fullName>
    </recommendedName>
</protein>
<evidence type="ECO:0000313" key="5">
    <source>
        <dbReference type="EMBL" id="CDG67013.1"/>
    </source>
</evidence>
<reference evidence="5" key="1">
    <citation type="journal article" date="2013" name="Genome Biol. Evol.">
        <title>Punctuated emergences of genetic and phenotypic innovations in eumetazoan, bilaterian, euteleostome, and hominidae ancestors.</title>
        <authorList>
            <person name="Wenger Y."/>
            <person name="Galliot B."/>
        </authorList>
    </citation>
    <scope>NUCLEOTIDE SEQUENCE</scope>
    <source>
        <tissue evidence="5">Whole animals</tissue>
    </source>
</reference>
<accession>T2M406</accession>
<dbReference type="PANTHER" id="PTHR16055">
    <property type="entry name" value="INTEGRATOR COMPLEX SUBUNIT 10"/>
    <property type="match status" value="1"/>
</dbReference>
<evidence type="ECO:0000256" key="2">
    <source>
        <dbReference type="ARBA" id="ARBA00010391"/>
    </source>
</evidence>
<evidence type="ECO:0000256" key="3">
    <source>
        <dbReference type="ARBA" id="ARBA00016811"/>
    </source>
</evidence>
<dbReference type="AlphaFoldDB" id="T2M406"/>
<dbReference type="GO" id="GO:0016180">
    <property type="term" value="P:snRNA processing"/>
    <property type="evidence" value="ECO:0007669"/>
    <property type="project" value="InterPro"/>
</dbReference>
<dbReference type="GO" id="GO:0032039">
    <property type="term" value="C:integrator complex"/>
    <property type="evidence" value="ECO:0007669"/>
    <property type="project" value="InterPro"/>
</dbReference>
<comment type="similarity">
    <text evidence="2">Belongs to the Integrator subunit 10 family.</text>
</comment>
<comment type="subcellular location">
    <subcellularLocation>
        <location evidence="1">Nucleus</location>
    </subcellularLocation>
</comment>
<proteinExistence type="evidence at transcript level"/>
<dbReference type="PANTHER" id="PTHR16055:SF2">
    <property type="entry name" value="INTEGRATOR COMPLEX SUBUNIT 10"/>
    <property type="match status" value="1"/>
</dbReference>
<name>T2M406_HYDVU</name>
<evidence type="ECO:0000256" key="1">
    <source>
        <dbReference type="ARBA" id="ARBA00004123"/>
    </source>
</evidence>
<sequence>MVKGKTNASASWLVNAAQQCVIEKDTFAAKAWLLTAKTLFPADFSIQYEEFLMEREAGNVHVCGKLFYDMLTMFSKEPVLWEELSRIFHSQDVNKTHPENKFLKEMFDSLPVNHQKELLLKYANHQEDLIHKCRISLLVLKRFKGAIKDQGEKLISTLKTFEDKEYDSPLNMYRKMIVCDILPLVIKSPNTQVLQSKSIKHQADCFIVSEDQMISYLNMTMQFFVAYAIKKASVLPCANDTSFKNDFELDESISSWSLLHENFVCFATKLGWSNVLKFKDKIDPSKNRWLMNRHINFFFTASSPSSVETQCILVDNVGYLTSKEATKKLVLDLMGHVNENIGEYLQVAIDTQNFLKIVFKTAFILAMSNMASSKFISCIRVISVVIKKSAFKWPFNIEEWKSFITLAIFEKMACETVLHAVNQLHVSAFEDAHIDDKMHQNLEGRSLLLLSSSPNDVLIYAVQIISASLK</sequence>
<keyword evidence="4" id="KW-0539">Nucleus</keyword>
<organism evidence="5">
    <name type="scientific">Hydra vulgaris</name>
    <name type="common">Hydra</name>
    <name type="synonym">Hydra attenuata</name>
    <dbReference type="NCBI Taxonomy" id="6087"/>
    <lineage>
        <taxon>Eukaryota</taxon>
        <taxon>Metazoa</taxon>
        <taxon>Cnidaria</taxon>
        <taxon>Hydrozoa</taxon>
        <taxon>Hydroidolina</taxon>
        <taxon>Anthoathecata</taxon>
        <taxon>Aplanulata</taxon>
        <taxon>Hydridae</taxon>
        <taxon>Hydra</taxon>
    </lineage>
</organism>
<gene>
    <name evidence="5" type="primary">INTS10</name>
</gene>